<evidence type="ECO:0000256" key="7">
    <source>
        <dbReference type="ARBA" id="ARBA00023237"/>
    </source>
</evidence>
<evidence type="ECO:0000259" key="8">
    <source>
        <dbReference type="Pfam" id="PF25183"/>
    </source>
</evidence>
<evidence type="ECO:0000256" key="1">
    <source>
        <dbReference type="ARBA" id="ARBA00004571"/>
    </source>
</evidence>
<dbReference type="GO" id="GO:0009279">
    <property type="term" value="C:cell outer membrane"/>
    <property type="evidence" value="ECO:0007669"/>
    <property type="project" value="UniProtKB-SubCell"/>
</dbReference>
<dbReference type="SUPFAM" id="SSF56935">
    <property type="entry name" value="Porins"/>
    <property type="match status" value="1"/>
</dbReference>
<reference evidence="9 10" key="1">
    <citation type="submission" date="2020-09" db="EMBL/GenBank/DDBJ databases">
        <title>Sinomicrobium weinanense sp. nov., a halophilic bacteria isolated from saline-alkali soil.</title>
        <authorList>
            <person name="Wu P."/>
            <person name="Ren H."/>
            <person name="Mei Y."/>
            <person name="Liang Y."/>
            <person name="Chen Z."/>
        </authorList>
    </citation>
    <scope>NUCLEOTIDE SEQUENCE [LARGE SCALE GENOMIC DNA]</scope>
    <source>
        <strain evidence="9 10">FJxs</strain>
    </source>
</reference>
<keyword evidence="2" id="KW-0813">Transport</keyword>
<keyword evidence="7" id="KW-0998">Cell outer membrane</keyword>
<dbReference type="EMBL" id="JACVDC010000092">
    <property type="protein sequence ID" value="MBC9798159.1"/>
    <property type="molecule type" value="Genomic_DNA"/>
</dbReference>
<organism evidence="9 10">
    <name type="scientific">Sinomicrobium weinanense</name>
    <dbReference type="NCBI Taxonomy" id="2842200"/>
    <lineage>
        <taxon>Bacteria</taxon>
        <taxon>Pseudomonadati</taxon>
        <taxon>Bacteroidota</taxon>
        <taxon>Flavobacteriia</taxon>
        <taxon>Flavobacteriales</taxon>
        <taxon>Flavobacteriaceae</taxon>
        <taxon>Sinomicrobium</taxon>
    </lineage>
</organism>
<comment type="subcellular location">
    <subcellularLocation>
        <location evidence="1">Cell outer membrane</location>
        <topology evidence="1">Multi-pass membrane protein</topology>
    </subcellularLocation>
</comment>
<keyword evidence="3" id="KW-1134">Transmembrane beta strand</keyword>
<dbReference type="InterPro" id="IPR036942">
    <property type="entry name" value="Beta-barrel_TonB_sf"/>
</dbReference>
<evidence type="ECO:0000256" key="6">
    <source>
        <dbReference type="ARBA" id="ARBA00023136"/>
    </source>
</evidence>
<name>A0A926Q4N1_9FLAO</name>
<keyword evidence="10" id="KW-1185">Reference proteome</keyword>
<proteinExistence type="predicted"/>
<dbReference type="RefSeq" id="WP_187967285.1">
    <property type="nucleotide sequence ID" value="NZ_JACVDC010000092.1"/>
</dbReference>
<gene>
    <name evidence="9" type="ORF">IBL28_19475</name>
</gene>
<accession>A0A926Q4N1</accession>
<keyword evidence="4" id="KW-0812">Transmembrane</keyword>
<feature type="non-terminal residue" evidence="9">
    <location>
        <position position="1"/>
    </location>
</feature>
<dbReference type="PANTHER" id="PTHR30069">
    <property type="entry name" value="TONB-DEPENDENT OUTER MEMBRANE RECEPTOR"/>
    <property type="match status" value="1"/>
</dbReference>
<dbReference type="Gene3D" id="2.40.170.20">
    <property type="entry name" value="TonB-dependent receptor, beta-barrel domain"/>
    <property type="match status" value="1"/>
</dbReference>
<dbReference type="Proteomes" id="UP000653730">
    <property type="component" value="Unassembled WGS sequence"/>
</dbReference>
<dbReference type="PANTHER" id="PTHR30069:SF29">
    <property type="entry name" value="HEMOGLOBIN AND HEMOGLOBIN-HAPTOGLOBIN-BINDING PROTEIN 1-RELATED"/>
    <property type="match status" value="1"/>
</dbReference>
<evidence type="ECO:0000256" key="3">
    <source>
        <dbReference type="ARBA" id="ARBA00022452"/>
    </source>
</evidence>
<dbReference type="Pfam" id="PF25183">
    <property type="entry name" value="OMP_b-brl_4"/>
    <property type="match status" value="1"/>
</dbReference>
<sequence length="618" mass="70276">ADQNLILLDGSPIFSDSHLFGFFSVFNADAISDMELYKGGIPSTFGGRVSSVLDVHQKTGDYQGFHMNGGIGLISSRLLAEGPFAKGKGSFLVAGRSSYAHLFLKLADNDNSAYFYDLNTKLNYRLNENNTLYFSGYFGRDIFNFNKSFSSSYGNTMANLRWKHDFSDKLSSDLSLIYSDYRFGLELDAQDFQWDNTIETYSAKYDLRHHLSDNFSLHYGAHATYYDFNPGTLKPKGEDSGINFEQLDKKYALEPAFYIDAEHKISEKLSVRYGLRYSMFYRYGEQDVNVYEDDRAVVFNPDFHIYEEGTPVGSTHYGSGETIASFDNLEPRIGISYALNDNASIKASYNRMSQYLHLLSNTQSPTPINIWTPSGPFIEPQLLDQVALGFFKNFRDEAYSLETEVFYKKVKNRIDYIDGADLIANNDIEQVILNGKARSYGLEVLLRKNTGRLTGWLSYTLSRAEQKTVGRTPEEPGINNGDWYLSPYDKLHNLSLTGGYELNEKWSLGGSFTFQTGQTYTYPKGQYEIGGIMVPNYTSRNEDRLPSYHHLDVSATYTPKPKKKKGWQGEWVFSIYNLYSRKNSASVSFRPNEDTGINEAVRLSIFGIIPSVTYNFKF</sequence>
<dbReference type="GO" id="GO:0015344">
    <property type="term" value="F:siderophore uptake transmembrane transporter activity"/>
    <property type="evidence" value="ECO:0007669"/>
    <property type="project" value="TreeGrafter"/>
</dbReference>
<feature type="domain" description="TonB-dependent transporter Oar-like beta-barrel" evidence="8">
    <location>
        <begin position="223"/>
        <end position="352"/>
    </location>
</feature>
<evidence type="ECO:0000256" key="4">
    <source>
        <dbReference type="ARBA" id="ARBA00022692"/>
    </source>
</evidence>
<dbReference type="InterPro" id="IPR039426">
    <property type="entry name" value="TonB-dep_rcpt-like"/>
</dbReference>
<evidence type="ECO:0000313" key="10">
    <source>
        <dbReference type="Proteomes" id="UP000653730"/>
    </source>
</evidence>
<keyword evidence="6" id="KW-0472">Membrane</keyword>
<keyword evidence="9" id="KW-0675">Receptor</keyword>
<protein>
    <submittedName>
        <fullName evidence="9">TonB-dependent receptor</fullName>
    </submittedName>
</protein>
<comment type="caution">
    <text evidence="9">The sequence shown here is derived from an EMBL/GenBank/DDBJ whole genome shotgun (WGS) entry which is preliminary data.</text>
</comment>
<dbReference type="AlphaFoldDB" id="A0A926Q4N1"/>
<evidence type="ECO:0000313" key="9">
    <source>
        <dbReference type="EMBL" id="MBC9798159.1"/>
    </source>
</evidence>
<evidence type="ECO:0000256" key="5">
    <source>
        <dbReference type="ARBA" id="ARBA00022729"/>
    </source>
</evidence>
<evidence type="ECO:0000256" key="2">
    <source>
        <dbReference type="ARBA" id="ARBA00022448"/>
    </source>
</evidence>
<dbReference type="GO" id="GO:0044718">
    <property type="term" value="P:siderophore transmembrane transport"/>
    <property type="evidence" value="ECO:0007669"/>
    <property type="project" value="TreeGrafter"/>
</dbReference>
<dbReference type="InterPro" id="IPR057601">
    <property type="entry name" value="Oar-like_b-barrel"/>
</dbReference>
<keyword evidence="5" id="KW-0732">Signal</keyword>